<sequence>MSRANLDEHRPVWMKAFYDEAELHSLALSAYLALGDHATAEFHAHRCLAALRPHMVRSRAITTTRLAHAQLAQGDADTATATAMQVPADAATQHPRSPAC</sequence>
<evidence type="ECO:0000313" key="3">
    <source>
        <dbReference type="Proteomes" id="UP000619355"/>
    </source>
</evidence>
<feature type="region of interest" description="Disordered" evidence="1">
    <location>
        <begin position="76"/>
        <end position="100"/>
    </location>
</feature>
<evidence type="ECO:0000313" key="2">
    <source>
        <dbReference type="EMBL" id="GHG74320.1"/>
    </source>
</evidence>
<reference evidence="3" key="1">
    <citation type="journal article" date="2019" name="Int. J. Syst. Evol. Microbiol.">
        <title>The Global Catalogue of Microorganisms (GCM) 10K type strain sequencing project: providing services to taxonomists for standard genome sequencing and annotation.</title>
        <authorList>
            <consortium name="The Broad Institute Genomics Platform"/>
            <consortium name="The Broad Institute Genome Sequencing Center for Infectious Disease"/>
            <person name="Wu L."/>
            <person name="Ma J."/>
        </authorList>
    </citation>
    <scope>NUCLEOTIDE SEQUENCE [LARGE SCALE GENOMIC DNA]</scope>
    <source>
        <strain evidence="3">JCM 4253</strain>
    </source>
</reference>
<dbReference type="Proteomes" id="UP000619355">
    <property type="component" value="Unassembled WGS sequence"/>
</dbReference>
<gene>
    <name evidence="2" type="ORF">GCM10018980_71130</name>
</gene>
<dbReference type="EMBL" id="BNBF01000035">
    <property type="protein sequence ID" value="GHG74320.1"/>
    <property type="molecule type" value="Genomic_DNA"/>
</dbReference>
<accession>A0A919F2N7</accession>
<evidence type="ECO:0000256" key="1">
    <source>
        <dbReference type="SAM" id="MobiDB-lite"/>
    </source>
</evidence>
<keyword evidence="3" id="KW-1185">Reference proteome</keyword>
<organism evidence="2 3">
    <name type="scientific">Streptomyces capoamus</name>
    <dbReference type="NCBI Taxonomy" id="68183"/>
    <lineage>
        <taxon>Bacteria</taxon>
        <taxon>Bacillati</taxon>
        <taxon>Actinomycetota</taxon>
        <taxon>Actinomycetes</taxon>
        <taxon>Kitasatosporales</taxon>
        <taxon>Streptomycetaceae</taxon>
        <taxon>Streptomyces</taxon>
    </lineage>
</organism>
<dbReference type="AlphaFoldDB" id="A0A919F2N7"/>
<comment type="caution">
    <text evidence="2">The sequence shown here is derived from an EMBL/GenBank/DDBJ whole genome shotgun (WGS) entry which is preliminary data.</text>
</comment>
<name>A0A919F2N7_9ACTN</name>
<proteinExistence type="predicted"/>
<protein>
    <submittedName>
        <fullName evidence="2">Uncharacterized protein</fullName>
    </submittedName>
</protein>